<accession>A0A6A6CAZ2</accession>
<gene>
    <name evidence="2" type="ORF">M409DRAFT_56892</name>
</gene>
<sequence length="193" mass="21781">MSMSNDDRISGTEWFDRMTKRRLAVTVVVKDLLAEGFRSWIGARPFPTDISGCQAYLVKTQSMVIRRAVKAPRFVSCLNSGTGTIREALGCQVEGHHGRGRGRRRPSRAAKERPRRDASHLHPLREAVSRADAMRGGALRRLLGMRKRQERDHRCWLWVERRAGGGWAIVAAQKASECCIRSVAIVVYDPSDR</sequence>
<protein>
    <submittedName>
        <fullName evidence="2">Uncharacterized protein</fullName>
    </submittedName>
</protein>
<dbReference type="GeneID" id="54566712"/>
<reference evidence="2" key="1">
    <citation type="journal article" date="2020" name="Stud. Mycol.">
        <title>101 Dothideomycetes genomes: a test case for predicting lifestyles and emergence of pathogens.</title>
        <authorList>
            <person name="Haridas S."/>
            <person name="Albert R."/>
            <person name="Binder M."/>
            <person name="Bloem J."/>
            <person name="Labutti K."/>
            <person name="Salamov A."/>
            <person name="Andreopoulos B."/>
            <person name="Baker S."/>
            <person name="Barry K."/>
            <person name="Bills G."/>
            <person name="Bluhm B."/>
            <person name="Cannon C."/>
            <person name="Castanera R."/>
            <person name="Culley D."/>
            <person name="Daum C."/>
            <person name="Ezra D."/>
            <person name="Gonzalez J."/>
            <person name="Henrissat B."/>
            <person name="Kuo A."/>
            <person name="Liang C."/>
            <person name="Lipzen A."/>
            <person name="Lutzoni F."/>
            <person name="Magnuson J."/>
            <person name="Mondo S."/>
            <person name="Nolan M."/>
            <person name="Ohm R."/>
            <person name="Pangilinan J."/>
            <person name="Park H.-J."/>
            <person name="Ramirez L."/>
            <person name="Alfaro M."/>
            <person name="Sun H."/>
            <person name="Tritt A."/>
            <person name="Yoshinaga Y."/>
            <person name="Zwiers L.-H."/>
            <person name="Turgeon B."/>
            <person name="Goodwin S."/>
            <person name="Spatafora J."/>
            <person name="Crous P."/>
            <person name="Grigoriev I."/>
        </authorList>
    </citation>
    <scope>NUCLEOTIDE SEQUENCE</scope>
    <source>
        <strain evidence="2">ATCC 36951</strain>
    </source>
</reference>
<dbReference type="RefSeq" id="XP_033665084.1">
    <property type="nucleotide sequence ID" value="XM_033813440.1"/>
</dbReference>
<dbReference type="AlphaFoldDB" id="A0A6A6CAZ2"/>
<feature type="compositionally biased region" description="Basic and acidic residues" evidence="1">
    <location>
        <begin position="109"/>
        <end position="119"/>
    </location>
</feature>
<evidence type="ECO:0000313" key="2">
    <source>
        <dbReference type="EMBL" id="KAF2164195.1"/>
    </source>
</evidence>
<evidence type="ECO:0000313" key="3">
    <source>
        <dbReference type="Proteomes" id="UP000799537"/>
    </source>
</evidence>
<dbReference type="EMBL" id="ML993605">
    <property type="protein sequence ID" value="KAF2164195.1"/>
    <property type="molecule type" value="Genomic_DNA"/>
</dbReference>
<feature type="region of interest" description="Disordered" evidence="1">
    <location>
        <begin position="95"/>
        <end position="119"/>
    </location>
</feature>
<proteinExistence type="predicted"/>
<evidence type="ECO:0000256" key="1">
    <source>
        <dbReference type="SAM" id="MobiDB-lite"/>
    </source>
</evidence>
<dbReference type="Proteomes" id="UP000799537">
    <property type="component" value="Unassembled WGS sequence"/>
</dbReference>
<organism evidence="2 3">
    <name type="scientific">Zasmidium cellare ATCC 36951</name>
    <dbReference type="NCBI Taxonomy" id="1080233"/>
    <lineage>
        <taxon>Eukaryota</taxon>
        <taxon>Fungi</taxon>
        <taxon>Dikarya</taxon>
        <taxon>Ascomycota</taxon>
        <taxon>Pezizomycotina</taxon>
        <taxon>Dothideomycetes</taxon>
        <taxon>Dothideomycetidae</taxon>
        <taxon>Mycosphaerellales</taxon>
        <taxon>Mycosphaerellaceae</taxon>
        <taxon>Zasmidium</taxon>
    </lineage>
</organism>
<feature type="compositionally biased region" description="Basic residues" evidence="1">
    <location>
        <begin position="98"/>
        <end position="108"/>
    </location>
</feature>
<name>A0A6A6CAZ2_ZASCE</name>
<keyword evidence="3" id="KW-1185">Reference proteome</keyword>